<name>A0A951PH17_9CYAN</name>
<dbReference type="Pfam" id="PF01476">
    <property type="entry name" value="LysM"/>
    <property type="match status" value="1"/>
</dbReference>
<dbReference type="InterPro" id="IPR011055">
    <property type="entry name" value="Dup_hybrid_motif"/>
</dbReference>
<proteinExistence type="predicted"/>
<dbReference type="CDD" id="cd00118">
    <property type="entry name" value="LysM"/>
    <property type="match status" value="1"/>
</dbReference>
<dbReference type="InterPro" id="IPR036779">
    <property type="entry name" value="LysM_dom_sf"/>
</dbReference>
<dbReference type="PROSITE" id="PS51782">
    <property type="entry name" value="LYSM"/>
    <property type="match status" value="1"/>
</dbReference>
<dbReference type="AlphaFoldDB" id="A0A951PH17"/>
<evidence type="ECO:0000313" key="2">
    <source>
        <dbReference type="EMBL" id="MBW4468459.1"/>
    </source>
</evidence>
<dbReference type="InterPro" id="IPR018392">
    <property type="entry name" value="LysM"/>
</dbReference>
<dbReference type="CDD" id="cd12797">
    <property type="entry name" value="M23_peptidase"/>
    <property type="match status" value="1"/>
</dbReference>
<accession>A0A951PH17</accession>
<reference evidence="2" key="1">
    <citation type="submission" date="2021-05" db="EMBL/GenBank/DDBJ databases">
        <authorList>
            <person name="Pietrasiak N."/>
            <person name="Ward R."/>
            <person name="Stajich J.E."/>
            <person name="Kurbessoian T."/>
        </authorList>
    </citation>
    <scope>NUCLEOTIDE SEQUENCE</scope>
    <source>
        <strain evidence="2">GSE-TBD4-15B</strain>
    </source>
</reference>
<dbReference type="Pfam" id="PF01551">
    <property type="entry name" value="Peptidase_M23"/>
    <property type="match status" value="1"/>
</dbReference>
<dbReference type="InterPro" id="IPR050570">
    <property type="entry name" value="Cell_wall_metabolism_enzyme"/>
</dbReference>
<protein>
    <submittedName>
        <fullName evidence="2">M23 family metallopeptidase</fullName>
    </submittedName>
</protein>
<organism evidence="2 3">
    <name type="scientific">Pegethrix bostrychoides GSE-TBD4-15B</name>
    <dbReference type="NCBI Taxonomy" id="2839662"/>
    <lineage>
        <taxon>Bacteria</taxon>
        <taxon>Bacillati</taxon>
        <taxon>Cyanobacteriota</taxon>
        <taxon>Cyanophyceae</taxon>
        <taxon>Oculatellales</taxon>
        <taxon>Oculatellaceae</taxon>
        <taxon>Pegethrix</taxon>
    </lineage>
</organism>
<comment type="caution">
    <text evidence="2">The sequence shown here is derived from an EMBL/GenBank/DDBJ whole genome shotgun (WGS) entry which is preliminary data.</text>
</comment>
<dbReference type="EMBL" id="JAHHHV010000089">
    <property type="protein sequence ID" value="MBW4468459.1"/>
    <property type="molecule type" value="Genomic_DNA"/>
</dbReference>
<gene>
    <name evidence="2" type="ORF">KME07_23780</name>
</gene>
<dbReference type="InterPro" id="IPR016047">
    <property type="entry name" value="M23ase_b-sheet_dom"/>
</dbReference>
<dbReference type="Gene3D" id="3.10.350.10">
    <property type="entry name" value="LysM domain"/>
    <property type="match status" value="1"/>
</dbReference>
<dbReference type="SUPFAM" id="SSF54106">
    <property type="entry name" value="LysM domain"/>
    <property type="match status" value="1"/>
</dbReference>
<dbReference type="Proteomes" id="UP000707356">
    <property type="component" value="Unassembled WGS sequence"/>
</dbReference>
<evidence type="ECO:0000313" key="3">
    <source>
        <dbReference type="Proteomes" id="UP000707356"/>
    </source>
</evidence>
<dbReference type="PANTHER" id="PTHR21666">
    <property type="entry name" value="PEPTIDASE-RELATED"/>
    <property type="match status" value="1"/>
</dbReference>
<sequence length="314" mass="33247">MDGKRSQPNGRLNQRLNSPCLWPVGRLLATFILAGFWLGEPAIAQSDSVPAPASTSTCPTPALSRVLRHRVAAGETLESIAEQYNLLSTTLMGMNPALRQGAVQPNSEILVPPYNGIQVTVPAGKSWRDLAKQYGVRADLLFEQNGCQSAPTVLFVPGVNWSPAPAPTANQAAASPISRYPLPETAAILQAYGWQVNPVTNAVEFYSGVNLAVQSLTSVLAAGTGTVAFAGEQNGSGLVVINHSQGLQTRYAQLNTIGVRLGQQVQAGAELGTVGAVAETPFLNFQVRSNSRLGWVAQDPAVYLHELGVGTPRR</sequence>
<dbReference type="SMART" id="SM00257">
    <property type="entry name" value="LysM"/>
    <property type="match status" value="1"/>
</dbReference>
<dbReference type="SUPFAM" id="SSF51261">
    <property type="entry name" value="Duplicated hybrid motif"/>
    <property type="match status" value="1"/>
</dbReference>
<reference evidence="2" key="2">
    <citation type="journal article" date="2022" name="Microbiol. Resour. Announc.">
        <title>Metagenome Sequencing to Explore Phylogenomics of Terrestrial Cyanobacteria.</title>
        <authorList>
            <person name="Ward R.D."/>
            <person name="Stajich J.E."/>
            <person name="Johansen J.R."/>
            <person name="Huntemann M."/>
            <person name="Clum A."/>
            <person name="Foster B."/>
            <person name="Foster B."/>
            <person name="Roux S."/>
            <person name="Palaniappan K."/>
            <person name="Varghese N."/>
            <person name="Mukherjee S."/>
            <person name="Reddy T.B.K."/>
            <person name="Daum C."/>
            <person name="Copeland A."/>
            <person name="Chen I.A."/>
            <person name="Ivanova N.N."/>
            <person name="Kyrpides N.C."/>
            <person name="Shapiro N."/>
            <person name="Eloe-Fadrosh E.A."/>
            <person name="Pietrasiak N."/>
        </authorList>
    </citation>
    <scope>NUCLEOTIDE SEQUENCE</scope>
    <source>
        <strain evidence="2">GSE-TBD4-15B</strain>
    </source>
</reference>
<dbReference type="PANTHER" id="PTHR21666:SF290">
    <property type="entry name" value="PEPTIDASE M23 DOMAIN PROTEIN"/>
    <property type="match status" value="1"/>
</dbReference>
<feature type="domain" description="LysM" evidence="1">
    <location>
        <begin position="67"/>
        <end position="111"/>
    </location>
</feature>
<evidence type="ECO:0000259" key="1">
    <source>
        <dbReference type="PROSITE" id="PS51782"/>
    </source>
</evidence>
<dbReference type="GO" id="GO:0004222">
    <property type="term" value="F:metalloendopeptidase activity"/>
    <property type="evidence" value="ECO:0007669"/>
    <property type="project" value="TreeGrafter"/>
</dbReference>
<dbReference type="Gene3D" id="2.70.70.10">
    <property type="entry name" value="Glucose Permease (Domain IIA)"/>
    <property type="match status" value="1"/>
</dbReference>